<accession>A0A0K9PL48</accession>
<comment type="caution">
    <text evidence="2">The sequence shown here is derived from an EMBL/GenBank/DDBJ whole genome shotgun (WGS) entry which is preliminary data.</text>
</comment>
<dbReference type="AlphaFoldDB" id="A0A0K9PL48"/>
<name>A0A0K9PL48_ZOSMR</name>
<organism evidence="2 3">
    <name type="scientific">Zostera marina</name>
    <name type="common">Eelgrass</name>
    <dbReference type="NCBI Taxonomy" id="29655"/>
    <lineage>
        <taxon>Eukaryota</taxon>
        <taxon>Viridiplantae</taxon>
        <taxon>Streptophyta</taxon>
        <taxon>Embryophyta</taxon>
        <taxon>Tracheophyta</taxon>
        <taxon>Spermatophyta</taxon>
        <taxon>Magnoliopsida</taxon>
        <taxon>Liliopsida</taxon>
        <taxon>Zosteraceae</taxon>
        <taxon>Zostera</taxon>
    </lineage>
</organism>
<evidence type="ECO:0000313" key="3">
    <source>
        <dbReference type="Proteomes" id="UP000036987"/>
    </source>
</evidence>
<sequence length="258" mass="28817">MFFITLLRQAMESKPIPISSYESDMSRVVLSDDTLNAIESNAPSEISVVIISSDSSAIPTLDDGIYLQSFSLSTQSTHDSSSSSSSSTSSVHSGIPLSQDSSFPFPRTPSLDIRNPVTPSIISDKGSYSSSTSSVNQYNLPDVVIPGFITDSSSTERVTTPPPYHISADLATLNEWLPTSNEMDVQSMLQFRSSFNYMNGTRLYNAIVPPVPVYWELVYTSHPFPFIVYTLDYIRYFTDQRLTDCFLLYLSHMNNRRY</sequence>
<proteinExistence type="predicted"/>
<feature type="region of interest" description="Disordered" evidence="1">
    <location>
        <begin position="77"/>
        <end position="116"/>
    </location>
</feature>
<reference evidence="3" key="1">
    <citation type="journal article" date="2016" name="Nature">
        <title>The genome of the seagrass Zostera marina reveals angiosperm adaptation to the sea.</title>
        <authorList>
            <person name="Olsen J.L."/>
            <person name="Rouze P."/>
            <person name="Verhelst B."/>
            <person name="Lin Y.-C."/>
            <person name="Bayer T."/>
            <person name="Collen J."/>
            <person name="Dattolo E."/>
            <person name="De Paoli E."/>
            <person name="Dittami S."/>
            <person name="Maumus F."/>
            <person name="Michel G."/>
            <person name="Kersting A."/>
            <person name="Lauritano C."/>
            <person name="Lohaus R."/>
            <person name="Toepel M."/>
            <person name="Tonon T."/>
            <person name="Vanneste K."/>
            <person name="Amirebrahimi M."/>
            <person name="Brakel J."/>
            <person name="Bostroem C."/>
            <person name="Chovatia M."/>
            <person name="Grimwood J."/>
            <person name="Jenkins J.W."/>
            <person name="Jueterbock A."/>
            <person name="Mraz A."/>
            <person name="Stam W.T."/>
            <person name="Tice H."/>
            <person name="Bornberg-Bauer E."/>
            <person name="Green P.J."/>
            <person name="Pearson G.A."/>
            <person name="Procaccini G."/>
            <person name="Duarte C.M."/>
            <person name="Schmutz J."/>
            <person name="Reusch T.B.H."/>
            <person name="Van de Peer Y."/>
        </authorList>
    </citation>
    <scope>NUCLEOTIDE SEQUENCE [LARGE SCALE GENOMIC DNA]</scope>
    <source>
        <strain evidence="3">cv. Finnish</strain>
    </source>
</reference>
<gene>
    <name evidence="2" type="ORF">ZOSMA_224G00070</name>
</gene>
<dbReference type="EMBL" id="LFYR01000798">
    <property type="protein sequence ID" value="KMZ68970.1"/>
    <property type="molecule type" value="Genomic_DNA"/>
</dbReference>
<feature type="compositionally biased region" description="Low complexity" evidence="1">
    <location>
        <begin position="77"/>
        <end position="93"/>
    </location>
</feature>
<keyword evidence="3" id="KW-1185">Reference proteome</keyword>
<protein>
    <submittedName>
        <fullName evidence="2">Uncharacterized protein</fullName>
    </submittedName>
</protein>
<dbReference type="Proteomes" id="UP000036987">
    <property type="component" value="Unassembled WGS sequence"/>
</dbReference>
<evidence type="ECO:0000256" key="1">
    <source>
        <dbReference type="SAM" id="MobiDB-lite"/>
    </source>
</evidence>
<evidence type="ECO:0000313" key="2">
    <source>
        <dbReference type="EMBL" id="KMZ68970.1"/>
    </source>
</evidence>